<organism evidence="1 2">
    <name type="scientific">Aspergillus tamarii</name>
    <dbReference type="NCBI Taxonomy" id="41984"/>
    <lineage>
        <taxon>Eukaryota</taxon>
        <taxon>Fungi</taxon>
        <taxon>Dikarya</taxon>
        <taxon>Ascomycota</taxon>
        <taxon>Pezizomycotina</taxon>
        <taxon>Eurotiomycetes</taxon>
        <taxon>Eurotiomycetidae</taxon>
        <taxon>Eurotiales</taxon>
        <taxon>Aspergillaceae</taxon>
        <taxon>Aspergillus</taxon>
        <taxon>Aspergillus subgen. Circumdati</taxon>
    </lineage>
</organism>
<evidence type="ECO:0000313" key="2">
    <source>
        <dbReference type="Proteomes" id="UP000326950"/>
    </source>
</evidence>
<dbReference type="AlphaFoldDB" id="A0A5N6UDI1"/>
<evidence type="ECO:0000313" key="1">
    <source>
        <dbReference type="EMBL" id="KAE8156588.1"/>
    </source>
</evidence>
<proteinExistence type="predicted"/>
<dbReference type="EMBL" id="ML738755">
    <property type="protein sequence ID" value="KAE8156588.1"/>
    <property type="molecule type" value="Genomic_DNA"/>
</dbReference>
<sequence length="100" mass="11475">MIDWSLMGGRWVCVDRCFMMIIDSILLMLQYLCNMCRIFLESMWYYPRSVSREISPLALLKYRSRFRRGNASAVVAGIVCGSCLEMAEGPQLACYDSSHS</sequence>
<name>A0A5N6UDI1_ASPTM</name>
<dbReference type="Proteomes" id="UP000326950">
    <property type="component" value="Unassembled WGS sequence"/>
</dbReference>
<reference evidence="1 2" key="1">
    <citation type="submission" date="2019-04" db="EMBL/GenBank/DDBJ databases">
        <title>Friends and foes A comparative genomics study of 23 Aspergillus species from section Flavi.</title>
        <authorList>
            <consortium name="DOE Joint Genome Institute"/>
            <person name="Kjaerbolling I."/>
            <person name="Vesth T."/>
            <person name="Frisvad J.C."/>
            <person name="Nybo J.L."/>
            <person name="Theobald S."/>
            <person name="Kildgaard S."/>
            <person name="Isbrandt T."/>
            <person name="Kuo A."/>
            <person name="Sato A."/>
            <person name="Lyhne E.K."/>
            <person name="Kogle M.E."/>
            <person name="Wiebenga A."/>
            <person name="Kun R.S."/>
            <person name="Lubbers R.J."/>
            <person name="Makela M.R."/>
            <person name="Barry K."/>
            <person name="Chovatia M."/>
            <person name="Clum A."/>
            <person name="Daum C."/>
            <person name="Haridas S."/>
            <person name="He G."/>
            <person name="LaButti K."/>
            <person name="Lipzen A."/>
            <person name="Mondo S."/>
            <person name="Riley R."/>
            <person name="Salamov A."/>
            <person name="Simmons B.A."/>
            <person name="Magnuson J.K."/>
            <person name="Henrissat B."/>
            <person name="Mortensen U.H."/>
            <person name="Larsen T.O."/>
            <person name="Devries R.P."/>
            <person name="Grigoriev I.V."/>
            <person name="Machida M."/>
            <person name="Baker S.E."/>
            <person name="Andersen M.R."/>
        </authorList>
    </citation>
    <scope>NUCLEOTIDE SEQUENCE [LARGE SCALE GENOMIC DNA]</scope>
    <source>
        <strain evidence="1 2">CBS 117626</strain>
    </source>
</reference>
<keyword evidence="2" id="KW-1185">Reference proteome</keyword>
<gene>
    <name evidence="1" type="ORF">BDV40DRAFT_280758</name>
</gene>
<protein>
    <submittedName>
        <fullName evidence="1">Uncharacterized protein</fullName>
    </submittedName>
</protein>
<accession>A0A5N6UDI1</accession>